<reference evidence="1" key="1">
    <citation type="submission" date="2021-04" db="EMBL/GenBank/DDBJ databases">
        <title>Isolation of p-tert-butylphenol degrading bacteria Sphingobium phenoxybenzoativorans Tas13 from active sludge.</title>
        <authorList>
            <person name="Li Y."/>
        </authorList>
    </citation>
    <scope>NUCLEOTIDE SEQUENCE</scope>
    <source>
        <strain evidence="1">Tas13</strain>
    </source>
</reference>
<dbReference type="EMBL" id="CP073910">
    <property type="protein sequence ID" value="QUT07952.1"/>
    <property type="molecule type" value="Genomic_DNA"/>
</dbReference>
<sequence>MLFEGTKPARHEAMRTAFELGDSIDTIADEFGVTTQAVRNVLRRAKLIEKATPEEISEARRSAWLYKKEAWLSKPRVHRYTCSRCGANSDHGCPCPGADRPLTSRAYA</sequence>
<gene>
    <name evidence="1" type="ORF">KFK14_11490</name>
</gene>
<proteinExistence type="predicted"/>
<dbReference type="AlphaFoldDB" id="A0A975KBF1"/>
<evidence type="ECO:0000313" key="1">
    <source>
        <dbReference type="EMBL" id="QUT07952.1"/>
    </source>
</evidence>
<keyword evidence="2" id="KW-1185">Reference proteome</keyword>
<name>A0A975KBF1_9SPHN</name>
<organism evidence="1 2">
    <name type="scientific">Sphingobium phenoxybenzoativorans</name>
    <dbReference type="NCBI Taxonomy" id="1592790"/>
    <lineage>
        <taxon>Bacteria</taxon>
        <taxon>Pseudomonadati</taxon>
        <taxon>Pseudomonadota</taxon>
        <taxon>Alphaproteobacteria</taxon>
        <taxon>Sphingomonadales</taxon>
        <taxon>Sphingomonadaceae</taxon>
        <taxon>Sphingobium</taxon>
    </lineage>
</organism>
<dbReference type="KEGG" id="spph:KFK14_11490"/>
<accession>A0A975KBF1</accession>
<dbReference type="Proteomes" id="UP000681425">
    <property type="component" value="Chromosome"/>
</dbReference>
<dbReference type="RefSeq" id="WP_212610902.1">
    <property type="nucleotide sequence ID" value="NZ_CP073910.1"/>
</dbReference>
<protein>
    <submittedName>
        <fullName evidence="1">Uncharacterized protein</fullName>
    </submittedName>
</protein>
<evidence type="ECO:0000313" key="2">
    <source>
        <dbReference type="Proteomes" id="UP000681425"/>
    </source>
</evidence>